<reference evidence="1" key="1">
    <citation type="submission" date="2021-11" db="EMBL/GenBank/DDBJ databases">
        <title>Fusarium solani-melongenae Genome sequencing and assembly.</title>
        <authorList>
            <person name="Xie S."/>
            <person name="Huang L."/>
            <person name="Zhang X."/>
        </authorList>
    </citation>
    <scope>NUCLEOTIDE SEQUENCE</scope>
    <source>
        <strain evidence="1">CRI 24-3</strain>
    </source>
</reference>
<keyword evidence="2" id="KW-1185">Reference proteome</keyword>
<dbReference type="EMBL" id="CP090039">
    <property type="protein sequence ID" value="UPL01879.1"/>
    <property type="molecule type" value="Genomic_DNA"/>
</dbReference>
<name>A0ACD3ZLB4_FUSSC</name>
<organism evidence="1 2">
    <name type="scientific">Fusarium solani subsp. cucurbitae</name>
    <name type="common">Neocosmosporum cucurbitae</name>
    <dbReference type="NCBI Taxonomy" id="2747967"/>
    <lineage>
        <taxon>Eukaryota</taxon>
        <taxon>Fungi</taxon>
        <taxon>Dikarya</taxon>
        <taxon>Ascomycota</taxon>
        <taxon>Pezizomycotina</taxon>
        <taxon>Sordariomycetes</taxon>
        <taxon>Hypocreomycetidae</taxon>
        <taxon>Hypocreales</taxon>
        <taxon>Nectriaceae</taxon>
        <taxon>Fusarium</taxon>
        <taxon>Fusarium solani species complex</taxon>
    </lineage>
</organism>
<protein>
    <submittedName>
        <fullName evidence="1">Uncharacterized protein</fullName>
    </submittedName>
</protein>
<dbReference type="Proteomes" id="UP000830768">
    <property type="component" value="Chromosome 11"/>
</dbReference>
<proteinExistence type="predicted"/>
<gene>
    <name evidence="1" type="ORF">LCI18_012813</name>
</gene>
<evidence type="ECO:0000313" key="2">
    <source>
        <dbReference type="Proteomes" id="UP000830768"/>
    </source>
</evidence>
<accession>A0ACD3ZLB4</accession>
<sequence length="332" mass="37327">MNSLGAIMSRLSKVHFDKIGSLFEDDDVSFSVRECLSPVLTWQSRDSLDAEIDRAFLSHAEELPLSPYLFFSPLPKPVDYPTWDSYKAAVDRRSDFIVIDDKLEGSKNRLDYFIAGQILEGMVPLLLSQSTDFTMSHPDLHVGNIFGSTTIGPVTELLATPGLAGSSNPPSSSLVAAFKTGFSQESPNIEQGLWDRAEMIWYFSRLVRLLSGQDLPLFQTLYELVYKSEPETLTESINLGRLFHERAMLPSNKLLLSKLDEDDLSEEVKEREMDVFSSAKSDRLAIARKLTLISEMNPGFVGDRRLWLWLEDALKDSINLTIDRAVGLDPIQ</sequence>
<evidence type="ECO:0000313" key="1">
    <source>
        <dbReference type="EMBL" id="UPL01879.1"/>
    </source>
</evidence>